<dbReference type="InterPro" id="IPR005064">
    <property type="entry name" value="BUG"/>
</dbReference>
<gene>
    <name evidence="3" type="ORF">CYJ10_33100</name>
</gene>
<evidence type="ECO:0000313" key="4">
    <source>
        <dbReference type="Proteomes" id="UP000234341"/>
    </source>
</evidence>
<reference evidence="3 4" key="1">
    <citation type="submission" date="2017-12" db="EMBL/GenBank/DDBJ databases">
        <title>Genome sequence of the active heterotrophic nitrifier-denitrifier, Cupriavidus pauculus UM1.</title>
        <authorList>
            <person name="Putonti C."/>
            <person name="Castignetti D."/>
        </authorList>
    </citation>
    <scope>NUCLEOTIDE SEQUENCE [LARGE SCALE GENOMIC DNA]</scope>
    <source>
        <strain evidence="3 4">UM1</strain>
    </source>
</reference>
<dbReference type="PANTHER" id="PTHR42928:SF5">
    <property type="entry name" value="BLR1237 PROTEIN"/>
    <property type="match status" value="1"/>
</dbReference>
<dbReference type="InterPro" id="IPR042100">
    <property type="entry name" value="Bug_dom1"/>
</dbReference>
<evidence type="ECO:0000313" key="3">
    <source>
        <dbReference type="EMBL" id="PLP96269.1"/>
    </source>
</evidence>
<dbReference type="RefSeq" id="WP_101685688.1">
    <property type="nucleotide sequence ID" value="NZ_PJRP01000032.1"/>
</dbReference>
<sequence length="327" mass="33990">MKAKAGFALLSVLCASGLGMQGVASAAEAYPSKPIHFIVPYPPGGPTDLMARLLQASMQSRLGVPVLVENRAGAGGNIGTSAVAKSAPDGYTILLAASGPMAVNPTLYKQLSYNPLTELTPVIQISAFPLVLEVHPSVSARDVRSFIAAVKSKPGDYSFASAGNGTPQHLAGELFNTAVGAKMQHVAYKGAGPALNDVLGGQVPVMFDILASSLTYIKANKLRPLAVTTKTRSPALPDVPTLAESGVPGFDFVAWHGIALPAGTPKPIVVKLNGVINEIFKDPEFRTRWEAIGTPVVGGTPEAFGALIRDETTRLGKIVRDTGATVD</sequence>
<dbReference type="SUPFAM" id="SSF53850">
    <property type="entry name" value="Periplasmic binding protein-like II"/>
    <property type="match status" value="1"/>
</dbReference>
<keyword evidence="2" id="KW-0732">Signal</keyword>
<comment type="similarity">
    <text evidence="1">Belongs to the UPF0065 (bug) family.</text>
</comment>
<dbReference type="PANTHER" id="PTHR42928">
    <property type="entry name" value="TRICARBOXYLATE-BINDING PROTEIN"/>
    <property type="match status" value="1"/>
</dbReference>
<comment type="caution">
    <text evidence="3">The sequence shown here is derived from an EMBL/GenBank/DDBJ whole genome shotgun (WGS) entry which is preliminary data.</text>
</comment>
<accession>A0A2N5C219</accession>
<evidence type="ECO:0000256" key="2">
    <source>
        <dbReference type="SAM" id="SignalP"/>
    </source>
</evidence>
<name>A0A2N5C219_9BURK</name>
<feature type="signal peptide" evidence="2">
    <location>
        <begin position="1"/>
        <end position="26"/>
    </location>
</feature>
<dbReference type="PIRSF" id="PIRSF017082">
    <property type="entry name" value="YflP"/>
    <property type="match status" value="1"/>
</dbReference>
<protein>
    <submittedName>
        <fullName evidence="3">MFS transporter</fullName>
    </submittedName>
</protein>
<dbReference type="Gene3D" id="3.40.190.10">
    <property type="entry name" value="Periplasmic binding protein-like II"/>
    <property type="match status" value="1"/>
</dbReference>
<dbReference type="AlphaFoldDB" id="A0A2N5C219"/>
<dbReference type="Proteomes" id="UP000234341">
    <property type="component" value="Unassembled WGS sequence"/>
</dbReference>
<organism evidence="3 4">
    <name type="scientific">Cupriavidus pauculus</name>
    <dbReference type="NCBI Taxonomy" id="82633"/>
    <lineage>
        <taxon>Bacteria</taxon>
        <taxon>Pseudomonadati</taxon>
        <taxon>Pseudomonadota</taxon>
        <taxon>Betaproteobacteria</taxon>
        <taxon>Burkholderiales</taxon>
        <taxon>Burkholderiaceae</taxon>
        <taxon>Cupriavidus</taxon>
    </lineage>
</organism>
<dbReference type="EMBL" id="PJRP01000032">
    <property type="protein sequence ID" value="PLP96269.1"/>
    <property type="molecule type" value="Genomic_DNA"/>
</dbReference>
<evidence type="ECO:0000256" key="1">
    <source>
        <dbReference type="ARBA" id="ARBA00006987"/>
    </source>
</evidence>
<dbReference type="OrthoDB" id="9125369at2"/>
<feature type="chain" id="PRO_5014659056" evidence="2">
    <location>
        <begin position="27"/>
        <end position="327"/>
    </location>
</feature>
<dbReference type="Pfam" id="PF03401">
    <property type="entry name" value="TctC"/>
    <property type="match status" value="1"/>
</dbReference>
<dbReference type="CDD" id="cd13578">
    <property type="entry name" value="PBP2_Bug27"/>
    <property type="match status" value="1"/>
</dbReference>
<proteinExistence type="inferred from homology"/>
<dbReference type="Gene3D" id="3.40.190.150">
    <property type="entry name" value="Bordetella uptake gene, domain 1"/>
    <property type="match status" value="1"/>
</dbReference>